<protein>
    <recommendedName>
        <fullName evidence="1">MATH domain-containing protein</fullName>
    </recommendedName>
</protein>
<dbReference type="PROSITE" id="PS50144">
    <property type="entry name" value="MATH"/>
    <property type="match status" value="3"/>
</dbReference>
<dbReference type="Gene3D" id="2.60.210.10">
    <property type="entry name" value="Apoptosis, Tumor Necrosis Factor Receptor Associated Protein 2, Chain A"/>
    <property type="match status" value="3"/>
</dbReference>
<evidence type="ECO:0000313" key="2">
    <source>
        <dbReference type="EMBL" id="ORX52076.1"/>
    </source>
</evidence>
<dbReference type="Proteomes" id="UP000193719">
    <property type="component" value="Unassembled WGS sequence"/>
</dbReference>
<evidence type="ECO:0000313" key="3">
    <source>
        <dbReference type="Proteomes" id="UP000193719"/>
    </source>
</evidence>
<feature type="domain" description="MATH" evidence="1">
    <location>
        <begin position="346"/>
        <end position="474"/>
    </location>
</feature>
<accession>A0A1Y1VBD9</accession>
<dbReference type="OrthoDB" id="1883087at2759"/>
<evidence type="ECO:0000259" key="1">
    <source>
        <dbReference type="PROSITE" id="PS50144"/>
    </source>
</evidence>
<proteinExistence type="predicted"/>
<dbReference type="CDD" id="cd00121">
    <property type="entry name" value="MATH"/>
    <property type="match status" value="1"/>
</dbReference>
<dbReference type="InterPro" id="IPR002083">
    <property type="entry name" value="MATH/TRAF_dom"/>
</dbReference>
<dbReference type="PANTHER" id="PTHR46162:SF2">
    <property type="entry name" value="ANKYRIN REPEAT-CONTAINING PROTEIN-RELATED"/>
    <property type="match status" value="1"/>
</dbReference>
<reference evidence="2 3" key="1">
    <citation type="submission" date="2016-08" db="EMBL/GenBank/DDBJ databases">
        <title>Genomes of anaerobic fungi encode conserved fungal cellulosomes for biomass hydrolysis.</title>
        <authorList>
            <consortium name="DOE Joint Genome Institute"/>
            <person name="Haitjema C.H."/>
            <person name="Gilmore S.P."/>
            <person name="Henske J.K."/>
            <person name="Solomon K.V."/>
            <person name="De Groot R."/>
            <person name="Kuo A."/>
            <person name="Mondo S.J."/>
            <person name="Salamov A.A."/>
            <person name="Labutti K."/>
            <person name="Zhao Z."/>
            <person name="Chiniquy J."/>
            <person name="Barry K."/>
            <person name="Brewer H.M."/>
            <person name="Purvine S.O."/>
            <person name="Wright A.T."/>
            <person name="Boxma B."/>
            <person name="Van Alen T."/>
            <person name="Hackstein J.H."/>
            <person name="Baker S.E."/>
            <person name="Grigoriev I.V."/>
            <person name="O'Malley M.A."/>
        </authorList>
    </citation>
    <scope>NUCLEOTIDE SEQUENCE [LARGE SCALE GENOMIC DNA]</scope>
    <source>
        <strain evidence="3">finn</strain>
    </source>
</reference>
<organism evidence="2 3">
    <name type="scientific">Piromyces finnis</name>
    <dbReference type="NCBI Taxonomy" id="1754191"/>
    <lineage>
        <taxon>Eukaryota</taxon>
        <taxon>Fungi</taxon>
        <taxon>Fungi incertae sedis</taxon>
        <taxon>Chytridiomycota</taxon>
        <taxon>Chytridiomycota incertae sedis</taxon>
        <taxon>Neocallimastigomycetes</taxon>
        <taxon>Neocallimastigales</taxon>
        <taxon>Neocallimastigaceae</taxon>
        <taxon>Piromyces</taxon>
    </lineage>
</organism>
<comment type="caution">
    <text evidence="2">The sequence shown here is derived from an EMBL/GenBank/DDBJ whole genome shotgun (WGS) entry which is preliminary data.</text>
</comment>
<dbReference type="Pfam" id="PF00917">
    <property type="entry name" value="MATH"/>
    <property type="match status" value="1"/>
</dbReference>
<feature type="domain" description="MATH" evidence="1">
    <location>
        <begin position="32"/>
        <end position="157"/>
    </location>
</feature>
<name>A0A1Y1VBD9_9FUNG</name>
<dbReference type="EMBL" id="MCFH01000016">
    <property type="protein sequence ID" value="ORX52076.1"/>
    <property type="molecule type" value="Genomic_DNA"/>
</dbReference>
<reference evidence="2 3" key="2">
    <citation type="submission" date="2016-08" db="EMBL/GenBank/DDBJ databases">
        <title>Pervasive Adenine N6-methylation of Active Genes in Fungi.</title>
        <authorList>
            <consortium name="DOE Joint Genome Institute"/>
            <person name="Mondo S.J."/>
            <person name="Dannebaum R.O."/>
            <person name="Kuo R.C."/>
            <person name="Labutti K."/>
            <person name="Haridas S."/>
            <person name="Kuo A."/>
            <person name="Salamov A."/>
            <person name="Ahrendt S.R."/>
            <person name="Lipzen A."/>
            <person name="Sullivan W."/>
            <person name="Andreopoulos W.B."/>
            <person name="Clum A."/>
            <person name="Lindquist E."/>
            <person name="Daum C."/>
            <person name="Ramamoorthy G.K."/>
            <person name="Gryganskyi A."/>
            <person name="Culley D."/>
            <person name="Magnuson J.K."/>
            <person name="James T.Y."/>
            <person name="O'Malley M.A."/>
            <person name="Stajich J.E."/>
            <person name="Spatafora J.W."/>
            <person name="Visel A."/>
            <person name="Grigoriev I.V."/>
        </authorList>
    </citation>
    <scope>NUCLEOTIDE SEQUENCE [LARGE SCALE GENOMIC DNA]</scope>
    <source>
        <strain evidence="3">finn</strain>
    </source>
</reference>
<dbReference type="AlphaFoldDB" id="A0A1Y1VBD9"/>
<feature type="domain" description="MATH" evidence="1">
    <location>
        <begin position="188"/>
        <end position="317"/>
    </location>
</feature>
<gene>
    <name evidence="2" type="ORF">BCR36DRAFT_582592</name>
</gene>
<dbReference type="InterPro" id="IPR008974">
    <property type="entry name" value="TRAF-like"/>
</dbReference>
<dbReference type="SUPFAM" id="SSF49599">
    <property type="entry name" value="TRAF domain-like"/>
    <property type="match status" value="3"/>
</dbReference>
<dbReference type="PANTHER" id="PTHR46162">
    <property type="entry name" value="TRAF-LIKE FAMILY PROTEIN"/>
    <property type="match status" value="1"/>
</dbReference>
<keyword evidence="3" id="KW-1185">Reference proteome</keyword>
<sequence>MSEIKEQYINKLKKELLEKSSSSINDYEIISEDYFEWEIDNFGEFIKNYDEISSPDFSLCGQEWVVQIYSYNDSFTLYLKNKKIKNDNERICIKAVFSFCNYKDTSKFKAITSSLYSFNNTNNCNHSGYKLEISEKEYEDYINPLVEDDKIKVGVFLCVYNNDKLEKYIDEIKDLIKLEDNYYENKGENYYEWAIENWNEIESFSSVSPNFLIGGIEWKLTIYPNEDGYVKFELKNLKCFKLKDDKNYFVNYVFTVRHCDDLSCYCVKSSKNFKRINKKNDKITDDKFIKTEDLLKVNKEFNKPFIQNNKIIVGLYLRVCDEKEQKASEKIKSLIINDDSYRISKEKYYEWRIDDWNEFKNGWYYSPDFSCGKNEWYIRLCPDYNGFVHLKLEIHYSFNYKEKEHVYANCVLFIRNINDASIIKAKASSSIKHIDYHHWSIDFPKFMKTEDLYKDKESNKSLMINNKVIVGAYLCIYDTDIEIQ</sequence>